<dbReference type="HOGENOM" id="CLU_2175945_0_0_1"/>
<proteinExistence type="predicted"/>
<protein>
    <submittedName>
        <fullName evidence="1">Uncharacterized protein</fullName>
    </submittedName>
</protein>
<dbReference type="Proteomes" id="UP000000600">
    <property type="component" value="Unassembled WGS sequence"/>
</dbReference>
<evidence type="ECO:0000313" key="2">
    <source>
        <dbReference type="Proteomes" id="UP000000600"/>
    </source>
</evidence>
<dbReference type="InParanoid" id="A0BMJ7"/>
<sequence>MLFFDTINISYFLQLSRGYSTDLVLDLKRIFCDNLVDINPYIINCQNQTGQQQFNLQDLYTLLPYINDKVSFILIKFLEHTFTVQFCEDLHFRTQKKSNFSISYTLLIKK</sequence>
<organism evidence="1 2">
    <name type="scientific">Paramecium tetraurelia</name>
    <dbReference type="NCBI Taxonomy" id="5888"/>
    <lineage>
        <taxon>Eukaryota</taxon>
        <taxon>Sar</taxon>
        <taxon>Alveolata</taxon>
        <taxon>Ciliophora</taxon>
        <taxon>Intramacronucleata</taxon>
        <taxon>Oligohymenophorea</taxon>
        <taxon>Peniculida</taxon>
        <taxon>Parameciidae</taxon>
        <taxon>Paramecium</taxon>
    </lineage>
</organism>
<evidence type="ECO:0000313" key="1">
    <source>
        <dbReference type="EMBL" id="CAK59764.1"/>
    </source>
</evidence>
<name>A0BMJ7_PARTE</name>
<dbReference type="EMBL" id="CT868004">
    <property type="protein sequence ID" value="CAK59764.1"/>
    <property type="molecule type" value="Genomic_DNA"/>
</dbReference>
<dbReference type="GeneID" id="5012946"/>
<dbReference type="AlphaFoldDB" id="A0BMJ7"/>
<keyword evidence="2" id="KW-1185">Reference proteome</keyword>
<reference evidence="1 2" key="1">
    <citation type="journal article" date="2006" name="Nature">
        <title>Global trends of whole-genome duplications revealed by the ciliate Paramecium tetraurelia.</title>
        <authorList>
            <consortium name="Genoscope"/>
            <person name="Aury J.-M."/>
            <person name="Jaillon O."/>
            <person name="Duret L."/>
            <person name="Noel B."/>
            <person name="Jubin C."/>
            <person name="Porcel B.M."/>
            <person name="Segurens B."/>
            <person name="Daubin V."/>
            <person name="Anthouard V."/>
            <person name="Aiach N."/>
            <person name="Arnaiz O."/>
            <person name="Billaut A."/>
            <person name="Beisson J."/>
            <person name="Blanc I."/>
            <person name="Bouhouche K."/>
            <person name="Camara F."/>
            <person name="Duharcourt S."/>
            <person name="Guigo R."/>
            <person name="Gogendeau D."/>
            <person name="Katinka M."/>
            <person name="Keller A.-M."/>
            <person name="Kissmehl R."/>
            <person name="Klotz C."/>
            <person name="Koll F."/>
            <person name="Le Moue A."/>
            <person name="Lepere C."/>
            <person name="Malinsky S."/>
            <person name="Nowacki M."/>
            <person name="Nowak J.K."/>
            <person name="Plattner H."/>
            <person name="Poulain J."/>
            <person name="Ruiz F."/>
            <person name="Serrano V."/>
            <person name="Zagulski M."/>
            <person name="Dessen P."/>
            <person name="Betermier M."/>
            <person name="Weissenbach J."/>
            <person name="Scarpelli C."/>
            <person name="Schachter V."/>
            <person name="Sperling L."/>
            <person name="Meyer E."/>
            <person name="Cohen J."/>
            <person name="Wincker P."/>
        </authorList>
    </citation>
    <scope>NUCLEOTIDE SEQUENCE [LARGE SCALE GENOMIC DNA]</scope>
    <source>
        <strain evidence="1 2">Stock d4-2</strain>
    </source>
</reference>
<dbReference type="RefSeq" id="XP_001427162.1">
    <property type="nucleotide sequence ID" value="XM_001427125.1"/>
</dbReference>
<gene>
    <name evidence="1" type="ORF">GSPATT00030400001</name>
</gene>
<accession>A0BMJ7</accession>
<dbReference type="KEGG" id="ptm:GSPATT00030400001"/>